<evidence type="ECO:0000256" key="1">
    <source>
        <dbReference type="ARBA" id="ARBA00007665"/>
    </source>
</evidence>
<dbReference type="PANTHER" id="PTHR16301:SF4">
    <property type="entry name" value="IMPACT N-TERMINAL DOMAIN-CONTAINING PROTEIN"/>
    <property type="match status" value="1"/>
</dbReference>
<evidence type="ECO:0000313" key="5">
    <source>
        <dbReference type="Proteomes" id="UP000297814"/>
    </source>
</evidence>
<dbReference type="PANTHER" id="PTHR16301">
    <property type="entry name" value="IMPACT-RELATED"/>
    <property type="match status" value="1"/>
</dbReference>
<protein>
    <recommendedName>
        <fullName evidence="3">Impact N-terminal domain-containing protein</fullName>
    </recommendedName>
</protein>
<sequence length="525" mass="56895">MASQADMQDLLRLLTTGRNKVPMLTAMQRVKALQIASINPSISVVASTPLDTLQSALSLDEKATKSLITACKNASKTAGKRSASEADATSKGAAKRVKTFESAYSLPVEQTEEELEKSLELPEIVRDEERIEKTTVYTNRAPLVLAWTLQLLKYTMPGQGLSGRLSLAQALVSANSKSKAENLGLKGKGKDEDEGKGWPKVKIMGREIGVLKRGGYDGPEEIKGESGVKKEEDNIAVENDLNDEWAVSTPIKSKGSTFIARSISVSSSSQARTYLQSFLKDTSISDASHNITAFRVQGEHGIIEDCKDDGELGGGKHILGVLQNNNIVGVLLVVSRWYGGVMLGPDRWRIMSQVSSDALSQRLRVVGNIRGGEQLWGLDIEAISSSGGGSMPIHRPEGARKYILNAFASPPADGNDERGKGKKKKTAKTLAEEKEDNLGLLMGALDLLFESWVEHIGKEELDRRAWGWYVQVRPEVESGVAGWGGKGVVKLSEILALRRNSSPMSILYSGLSLQFTGLQDSVTVK</sequence>
<dbReference type="AlphaFoldDB" id="A0A4Z1HCZ1"/>
<name>A0A4Z1HCZ1_9HELO</name>
<dbReference type="Proteomes" id="UP000297814">
    <property type="component" value="Unassembled WGS sequence"/>
</dbReference>
<evidence type="ECO:0000259" key="3">
    <source>
        <dbReference type="Pfam" id="PF01205"/>
    </source>
</evidence>
<organism evidence="4 5">
    <name type="scientific">Botrytis hyacinthi</name>
    <dbReference type="NCBI Taxonomy" id="278943"/>
    <lineage>
        <taxon>Eukaryota</taxon>
        <taxon>Fungi</taxon>
        <taxon>Dikarya</taxon>
        <taxon>Ascomycota</taxon>
        <taxon>Pezizomycotina</taxon>
        <taxon>Leotiomycetes</taxon>
        <taxon>Helotiales</taxon>
        <taxon>Sclerotiniaceae</taxon>
        <taxon>Botrytis</taxon>
    </lineage>
</organism>
<dbReference type="EMBL" id="PQXK01000004">
    <property type="protein sequence ID" value="TGO42907.1"/>
    <property type="molecule type" value="Genomic_DNA"/>
</dbReference>
<dbReference type="InterPro" id="IPR020569">
    <property type="entry name" value="UPF0029_Impact_CS"/>
</dbReference>
<feature type="region of interest" description="Disordered" evidence="2">
    <location>
        <begin position="409"/>
        <end position="429"/>
    </location>
</feature>
<comment type="caution">
    <text evidence="4">The sequence shown here is derived from an EMBL/GenBank/DDBJ whole genome shotgun (WGS) entry which is preliminary data.</text>
</comment>
<dbReference type="InterPro" id="IPR020568">
    <property type="entry name" value="Ribosomal_Su5_D2-typ_SF"/>
</dbReference>
<evidence type="ECO:0000313" key="4">
    <source>
        <dbReference type="EMBL" id="TGO42907.1"/>
    </source>
</evidence>
<dbReference type="InterPro" id="IPR036956">
    <property type="entry name" value="Impact_N_sf"/>
</dbReference>
<dbReference type="PROSITE" id="PS00910">
    <property type="entry name" value="UPF0029"/>
    <property type="match status" value="1"/>
</dbReference>
<comment type="similarity">
    <text evidence="1">Belongs to the IMPACT family.</text>
</comment>
<dbReference type="GO" id="GO:0140469">
    <property type="term" value="P:GCN2-mediated signaling"/>
    <property type="evidence" value="ECO:0007669"/>
    <property type="project" value="TreeGrafter"/>
</dbReference>
<dbReference type="GO" id="GO:0006446">
    <property type="term" value="P:regulation of translational initiation"/>
    <property type="evidence" value="ECO:0007669"/>
    <property type="project" value="TreeGrafter"/>
</dbReference>
<dbReference type="Gene3D" id="3.30.230.30">
    <property type="entry name" value="Impact, N-terminal domain"/>
    <property type="match status" value="1"/>
</dbReference>
<dbReference type="InterPro" id="IPR001498">
    <property type="entry name" value="Impact_N"/>
</dbReference>
<dbReference type="SUPFAM" id="SSF54211">
    <property type="entry name" value="Ribosomal protein S5 domain 2-like"/>
    <property type="match status" value="1"/>
</dbReference>
<dbReference type="GO" id="GO:0005737">
    <property type="term" value="C:cytoplasm"/>
    <property type="evidence" value="ECO:0007669"/>
    <property type="project" value="TreeGrafter"/>
</dbReference>
<evidence type="ECO:0000256" key="2">
    <source>
        <dbReference type="SAM" id="MobiDB-lite"/>
    </source>
</evidence>
<feature type="domain" description="Impact N-terminal" evidence="3">
    <location>
        <begin position="254"/>
        <end position="359"/>
    </location>
</feature>
<reference evidence="4 5" key="1">
    <citation type="submission" date="2017-12" db="EMBL/GenBank/DDBJ databases">
        <title>Comparative genomics of Botrytis spp.</title>
        <authorList>
            <person name="Valero-Jimenez C.A."/>
            <person name="Tapia P."/>
            <person name="Veloso J."/>
            <person name="Silva-Moreno E."/>
            <person name="Staats M."/>
            <person name="Valdes J.H."/>
            <person name="Van Kan J.A.L."/>
        </authorList>
    </citation>
    <scope>NUCLEOTIDE SEQUENCE [LARGE SCALE GENOMIC DNA]</scope>
    <source>
        <strain evidence="4 5">Bh0001</strain>
    </source>
</reference>
<keyword evidence="5" id="KW-1185">Reference proteome</keyword>
<proteinExistence type="inferred from homology"/>
<dbReference type="InterPro" id="IPR023582">
    <property type="entry name" value="Impact"/>
</dbReference>
<dbReference type="Pfam" id="PF01205">
    <property type="entry name" value="Impact_N"/>
    <property type="match status" value="1"/>
</dbReference>
<gene>
    <name evidence="4" type="ORF">BHYA_0004g00330</name>
</gene>
<accession>A0A4Z1HCZ1</accession>